<dbReference type="RefSeq" id="WP_162317197.1">
    <property type="nucleotide sequence ID" value="NZ_JAHQXF010000001.1"/>
</dbReference>
<proteinExistence type="predicted"/>
<feature type="compositionally biased region" description="Acidic residues" evidence="1">
    <location>
        <begin position="1"/>
        <end position="13"/>
    </location>
</feature>
<dbReference type="InterPro" id="IPR008978">
    <property type="entry name" value="HSP20-like_chaperone"/>
</dbReference>
<dbReference type="EMBL" id="JAHQXF010000001">
    <property type="protein sequence ID" value="MBV0924121.1"/>
    <property type="molecule type" value="Genomic_DNA"/>
</dbReference>
<dbReference type="Proteomes" id="UP000766550">
    <property type="component" value="Unassembled WGS sequence"/>
</dbReference>
<dbReference type="SUPFAM" id="SSF49764">
    <property type="entry name" value="HSP20-like chaperones"/>
    <property type="match status" value="1"/>
</dbReference>
<gene>
    <name evidence="2" type="ORF">KTS45_07870</name>
</gene>
<feature type="region of interest" description="Disordered" evidence="1">
    <location>
        <begin position="1"/>
        <end position="23"/>
    </location>
</feature>
<dbReference type="InterPro" id="IPR008633">
    <property type="entry name" value="GvpH"/>
</dbReference>
<reference evidence="2 3" key="1">
    <citation type="submission" date="2021-06" db="EMBL/GenBank/DDBJ databases">
        <title>New haloarchaea isolates fom saline soil.</title>
        <authorList>
            <person name="Duran-Viseras A."/>
            <person name="Sanchez-Porro C.S."/>
            <person name="Ventosa A."/>
        </authorList>
    </citation>
    <scope>NUCLEOTIDE SEQUENCE [LARGE SCALE GENOMIC DNA]</scope>
    <source>
        <strain evidence="2 3">JCM 183640</strain>
    </source>
</reference>
<protein>
    <recommendedName>
        <fullName evidence="4">GvpH protein</fullName>
    </recommendedName>
</protein>
<evidence type="ECO:0008006" key="4">
    <source>
        <dbReference type="Google" id="ProtNLM"/>
    </source>
</evidence>
<evidence type="ECO:0000313" key="3">
    <source>
        <dbReference type="Proteomes" id="UP000766550"/>
    </source>
</evidence>
<feature type="compositionally biased region" description="Basic and acidic residues" evidence="1">
    <location>
        <begin position="70"/>
        <end position="85"/>
    </location>
</feature>
<sequence length="161" mass="17148">MTSDDNTDSDDGGGDSADRDGGIHIEFGLSLSDLVDGLLDGDRASDDRGSLGRRPERAGTERPSSGSDEVDGRKHDESAIDSHVRTYREGDRVTVVADLPDTDFDDVSAAVGERTNDLVILVDEAVVDRVSLPWEVFEVDAATFNNGVLEIRVQAVGDAAS</sequence>
<dbReference type="OrthoDB" id="198277at2157"/>
<evidence type="ECO:0000313" key="2">
    <source>
        <dbReference type="EMBL" id="MBV0924121.1"/>
    </source>
</evidence>
<dbReference type="Pfam" id="PF05455">
    <property type="entry name" value="GvpH"/>
    <property type="match status" value="1"/>
</dbReference>
<keyword evidence="3" id="KW-1185">Reference proteome</keyword>
<name>A0A8J7Y8P4_9EURY</name>
<comment type="caution">
    <text evidence="2">The sequence shown here is derived from an EMBL/GenBank/DDBJ whole genome shotgun (WGS) entry which is preliminary data.</text>
</comment>
<dbReference type="AlphaFoldDB" id="A0A8J7Y8P4"/>
<evidence type="ECO:0000256" key="1">
    <source>
        <dbReference type="SAM" id="MobiDB-lite"/>
    </source>
</evidence>
<feature type="region of interest" description="Disordered" evidence="1">
    <location>
        <begin position="38"/>
        <end position="85"/>
    </location>
</feature>
<feature type="compositionally biased region" description="Basic and acidic residues" evidence="1">
    <location>
        <begin position="40"/>
        <end position="60"/>
    </location>
</feature>
<organism evidence="2 3">
    <name type="scientific">Haloarcula limicola</name>
    <dbReference type="NCBI Taxonomy" id="1429915"/>
    <lineage>
        <taxon>Archaea</taxon>
        <taxon>Methanobacteriati</taxon>
        <taxon>Methanobacteriota</taxon>
        <taxon>Stenosarchaea group</taxon>
        <taxon>Halobacteria</taxon>
        <taxon>Halobacteriales</taxon>
        <taxon>Haloarculaceae</taxon>
        <taxon>Haloarcula</taxon>
    </lineage>
</organism>
<accession>A0A8J7Y8P4</accession>